<accession>A0A2I2FL25</accession>
<feature type="compositionally biased region" description="Low complexity" evidence="4">
    <location>
        <begin position="469"/>
        <end position="489"/>
    </location>
</feature>
<dbReference type="Proteomes" id="UP000234585">
    <property type="component" value="Unassembled WGS sequence"/>
</dbReference>
<feature type="compositionally biased region" description="Polar residues" evidence="4">
    <location>
        <begin position="1089"/>
        <end position="1099"/>
    </location>
</feature>
<evidence type="ECO:0000259" key="5">
    <source>
        <dbReference type="Pfam" id="PF16755"/>
    </source>
</evidence>
<dbReference type="FunFam" id="2.130.10.10:FF:000645">
    <property type="entry name" value="Putative nuclear pore complex subunit Nup159"/>
    <property type="match status" value="1"/>
</dbReference>
<feature type="compositionally biased region" description="Low complexity" evidence="4">
    <location>
        <begin position="1044"/>
        <end position="1057"/>
    </location>
</feature>
<dbReference type="RefSeq" id="XP_024675341.1">
    <property type="nucleotide sequence ID" value="XM_024819566.1"/>
</dbReference>
<evidence type="ECO:0000313" key="6">
    <source>
        <dbReference type="EMBL" id="PLB41329.1"/>
    </source>
</evidence>
<dbReference type="EMBL" id="KZ559121">
    <property type="protein sequence ID" value="PLB41329.1"/>
    <property type="molecule type" value="Genomic_DNA"/>
</dbReference>
<feature type="compositionally biased region" description="Pro residues" evidence="4">
    <location>
        <begin position="919"/>
        <end position="936"/>
    </location>
</feature>
<dbReference type="GeneID" id="36526726"/>
<feature type="compositionally biased region" description="Acidic residues" evidence="4">
    <location>
        <begin position="977"/>
        <end position="1003"/>
    </location>
</feature>
<feature type="domain" description="Nucleoporin Nup159/Nup146 N-terminal" evidence="5">
    <location>
        <begin position="55"/>
        <end position="440"/>
    </location>
</feature>
<organism evidence="6 7">
    <name type="scientific">Aspergillus candidus</name>
    <dbReference type="NCBI Taxonomy" id="41067"/>
    <lineage>
        <taxon>Eukaryota</taxon>
        <taxon>Fungi</taxon>
        <taxon>Dikarya</taxon>
        <taxon>Ascomycota</taxon>
        <taxon>Pezizomycotina</taxon>
        <taxon>Eurotiomycetes</taxon>
        <taxon>Eurotiomycetidae</taxon>
        <taxon>Eurotiales</taxon>
        <taxon>Aspergillaceae</taxon>
        <taxon>Aspergillus</taxon>
        <taxon>Aspergillus subgen. Circumdati</taxon>
    </lineage>
</organism>
<feature type="region of interest" description="Disordered" evidence="4">
    <location>
        <begin position="469"/>
        <end position="491"/>
    </location>
</feature>
<dbReference type="GO" id="GO:0006405">
    <property type="term" value="P:RNA export from nucleus"/>
    <property type="evidence" value="ECO:0007669"/>
    <property type="project" value="TreeGrafter"/>
</dbReference>
<dbReference type="SUPFAM" id="SSF117289">
    <property type="entry name" value="Nucleoporin domain"/>
    <property type="match status" value="1"/>
</dbReference>
<dbReference type="GO" id="GO:0006606">
    <property type="term" value="P:protein import into nucleus"/>
    <property type="evidence" value="ECO:0007669"/>
    <property type="project" value="TreeGrafter"/>
</dbReference>
<feature type="compositionally biased region" description="Low complexity" evidence="4">
    <location>
        <begin position="673"/>
        <end position="686"/>
    </location>
</feature>
<evidence type="ECO:0000256" key="4">
    <source>
        <dbReference type="SAM" id="MobiDB-lite"/>
    </source>
</evidence>
<dbReference type="Pfam" id="PF16755">
    <property type="entry name" value="Beta-prop_NUP159_NUP214"/>
    <property type="match status" value="1"/>
</dbReference>
<comment type="subcellular location">
    <subcellularLocation>
        <location evidence="1">Nucleus</location>
    </subcellularLocation>
</comment>
<dbReference type="GO" id="GO:0005643">
    <property type="term" value="C:nuclear pore"/>
    <property type="evidence" value="ECO:0007669"/>
    <property type="project" value="TreeGrafter"/>
</dbReference>
<dbReference type="Gene3D" id="2.130.10.10">
    <property type="entry name" value="YVTN repeat-like/Quinoprotein amine dehydrogenase"/>
    <property type="match status" value="1"/>
</dbReference>
<evidence type="ECO:0000256" key="2">
    <source>
        <dbReference type="ARBA" id="ARBA00022448"/>
    </source>
</evidence>
<feature type="region of interest" description="Disordered" evidence="4">
    <location>
        <begin position="1421"/>
        <end position="1458"/>
    </location>
</feature>
<feature type="compositionally biased region" description="Polar residues" evidence="4">
    <location>
        <begin position="586"/>
        <end position="598"/>
    </location>
</feature>
<feature type="compositionally biased region" description="Low complexity" evidence="4">
    <location>
        <begin position="826"/>
        <end position="838"/>
    </location>
</feature>
<dbReference type="InterPro" id="IPR039462">
    <property type="entry name" value="Nup159/Nup146_N"/>
</dbReference>
<keyword evidence="7" id="KW-1185">Reference proteome</keyword>
<dbReference type="InterPro" id="IPR015943">
    <property type="entry name" value="WD40/YVTN_repeat-like_dom_sf"/>
</dbReference>
<dbReference type="GO" id="GO:0017056">
    <property type="term" value="F:structural constituent of nuclear pore"/>
    <property type="evidence" value="ECO:0007669"/>
    <property type="project" value="TreeGrafter"/>
</dbReference>
<dbReference type="InterPro" id="IPR026054">
    <property type="entry name" value="Nucleoporin"/>
</dbReference>
<evidence type="ECO:0000313" key="7">
    <source>
        <dbReference type="Proteomes" id="UP000234585"/>
    </source>
</evidence>
<proteinExistence type="predicted"/>
<feature type="compositionally biased region" description="Pro residues" evidence="4">
    <location>
        <begin position="956"/>
        <end position="975"/>
    </location>
</feature>
<feature type="compositionally biased region" description="Polar residues" evidence="4">
    <location>
        <begin position="790"/>
        <end position="803"/>
    </location>
</feature>
<feature type="compositionally biased region" description="Acidic residues" evidence="4">
    <location>
        <begin position="1151"/>
        <end position="1162"/>
    </location>
</feature>
<dbReference type="OrthoDB" id="248320at2759"/>
<feature type="region of interest" description="Disordered" evidence="4">
    <location>
        <begin position="563"/>
        <end position="1196"/>
    </location>
</feature>
<evidence type="ECO:0000256" key="1">
    <source>
        <dbReference type="ARBA" id="ARBA00004123"/>
    </source>
</evidence>
<feature type="compositionally biased region" description="Basic and acidic residues" evidence="4">
    <location>
        <begin position="1133"/>
        <end position="1150"/>
    </location>
</feature>
<sequence length="1527" mass="158292">MAFSFGAPKPAGGNIAAELGPELPDLYAEEVGFKGVSSDSNVRLLPTSWPDDALPAPTSNLLAIAPTQGVVAGAGPDALVIASSDAVRKAISASTGESKVKTKPFEPQAKIPLPGRPTHIAFASGETALVLATENGAQLSVFPTASLTAGNAQPALSIATNGATFRALAPNPAPASEAHSSLVALVTTGGELLIADLKAGNLLSGPNGQVLKSGVSSVCWSNKGKQLVAGLADGTGFQMTPEGAQKDVIPRPSDLEGDCHVSSIVWLENDVFLMVYTPNAMEDEDGQTPSSSYYIITRRKGAPFLIQKLPELCTPFGLKRAPAYQFFARIRDYKPHLKDVLIASSTASTDVGLITRSDAPLASDDSAKAAVGQFAMTEVNDDTKRASVPLKDSGDETSVIGLGVDFSSTDIVVSPIAGEDITESSTPLPNLLLLSNDGILSSWWFIYSESIRQKIPYHGMVSASTQLPQLQSPQQQQPPAQPAAAKQSAFGQSGFGAPSALGGTSPFGKPSAAPAFGAPSALAGAQKPAFGAPSALAGAQKPAFGTPSLGGGAPAFGKPAQPGFGAASSLGQTASASPFGKPGFASMSTGSSFGQPSTPGKGFSSFASPAAASGGGFGAFANSGGGGFGAAKPSGESPFAKAAGGSPFSKPSTESPFGKPSTESPFGKPSTASPFGKPSGPSPFGGQTNTSSAFGPQKTEESKGAFGMGPSGFKLESTFKGDGTSVNDLPKPEKPSSGLFSMGGLDDMVATPTKTSPTSEAMDDGADEPAASEPEKPEPKQPAPSLFGTPATSQQETVQSKPSAPSPFGAPSKAETSVGPSLFGSQPQNQQPFGQAQPSKPFSLFGNAAPEKPTSPLSAPSEKTAIASPREQPTETQTSPVSSMIEPPLPPDSTSRDAYGPGDTSASSNVSKISVDDAPLPPDFTKPAGGEPPLPPDFTKTPKDDSKAAAEVAPLPSEPATPPSPTTPSGEPGPVPDESDADESEREGSDGEEDESGFSDSGEEITHEISNDEQESEPESPKTSTESPFGGASTKGPAGGLFGQAPKPSQQQQPSRPLFGEINKPSFPPAPSAKQPPSRPISPMRRGSQKSFLQPSNQKPKAAHPPGSTLAARKASLTEVAKRENQLAPQLDRVSREEKARFDAQARQQEEEALSLSDDDEDERLHADLAQPIQPVPTLDPFLPHQDYAGQTSKPGIPGQIEKLYRDINSMVDTLGINTRSLSSFLLYQQSPSGSDWVDILQGEHPADALDEELRLAEVEKLDDVVAKLAGSLQKQRVQGVEEKLESCRTLLSKDILALRAQCASIRKTLDAHTDSTAILSAPLSAEQANLQQDLRTASTDIQAKLADLESAVSLLRAKIADAPRPDGAGNGSRKRPTVEAVVSTIGTMMNMAEAKSSDIDFLELQLKKLGVDTYATPAVREGSPFTTPKKGVGKFPATPGSRGSIDRPGTAYHTPESAKRALNFRSSINGSARASRLRAFEGASDLVSRQESAQWKAKTQRRQALVGNLKKAIEEKKTRVRGLDEQ</sequence>
<keyword evidence="3" id="KW-0539">Nucleus</keyword>
<feature type="compositionally biased region" description="Polar residues" evidence="4">
    <location>
        <begin position="814"/>
        <end position="825"/>
    </location>
</feature>
<feature type="compositionally biased region" description="Low complexity" evidence="4">
    <location>
        <begin position="600"/>
        <end position="612"/>
    </location>
</feature>
<dbReference type="GO" id="GO:0008139">
    <property type="term" value="F:nuclear localization sequence binding"/>
    <property type="evidence" value="ECO:0007669"/>
    <property type="project" value="TreeGrafter"/>
</dbReference>
<protein>
    <recommendedName>
        <fullName evidence="5">Nucleoporin Nup159/Nup146 N-terminal domain-containing protein</fullName>
    </recommendedName>
</protein>
<name>A0A2I2FL25_ASPCN</name>
<feature type="compositionally biased region" description="Gly residues" evidence="4">
    <location>
        <begin position="613"/>
        <end position="629"/>
    </location>
</feature>
<reference evidence="6 7" key="1">
    <citation type="submission" date="2017-12" db="EMBL/GenBank/DDBJ databases">
        <authorList>
            <consortium name="DOE Joint Genome Institute"/>
            <person name="Haridas S."/>
            <person name="Kjaerbolling I."/>
            <person name="Vesth T.C."/>
            <person name="Frisvad J.C."/>
            <person name="Nybo J.L."/>
            <person name="Theobald S."/>
            <person name="Kuo A."/>
            <person name="Bowyer P."/>
            <person name="Matsuda Y."/>
            <person name="Mondo S."/>
            <person name="Lyhne E.K."/>
            <person name="Kogle M.E."/>
            <person name="Clum A."/>
            <person name="Lipzen A."/>
            <person name="Salamov A."/>
            <person name="Ngan C.Y."/>
            <person name="Daum C."/>
            <person name="Chiniquy J."/>
            <person name="Barry K."/>
            <person name="LaButti K."/>
            <person name="Simmons B.A."/>
            <person name="Magnuson J.K."/>
            <person name="Mortensen U.H."/>
            <person name="Larsen T.O."/>
            <person name="Grigoriev I.V."/>
            <person name="Baker S.E."/>
            <person name="Andersen M.R."/>
            <person name="Nordberg H.P."/>
            <person name="Cantor M.N."/>
            <person name="Hua S.X."/>
        </authorList>
    </citation>
    <scope>NUCLEOTIDE SEQUENCE [LARGE SCALE GENOMIC DNA]</scope>
    <source>
        <strain evidence="6 7">CBS 102.13</strain>
    </source>
</reference>
<evidence type="ECO:0000256" key="3">
    <source>
        <dbReference type="ARBA" id="ARBA00023242"/>
    </source>
</evidence>
<dbReference type="PANTHER" id="PTHR23193:SF23">
    <property type="entry name" value="NUCLEAR PORE COMPLEX PROTEIN NUP153"/>
    <property type="match status" value="1"/>
</dbReference>
<gene>
    <name evidence="6" type="ORF">BDW47DRAFT_66656</name>
</gene>
<dbReference type="PANTHER" id="PTHR23193">
    <property type="entry name" value="NUCLEAR PORE COMPLEX PROTEIN NUP"/>
    <property type="match status" value="1"/>
</dbReference>
<dbReference type="STRING" id="41067.A0A2I2FL25"/>
<keyword evidence="2" id="KW-0813">Transport</keyword>